<evidence type="ECO:0000313" key="1">
    <source>
        <dbReference type="EMBL" id="CAL5970180.1"/>
    </source>
</evidence>
<keyword evidence="2" id="KW-1185">Reference proteome</keyword>
<comment type="caution">
    <text evidence="1">The sequence shown here is derived from an EMBL/GenBank/DDBJ whole genome shotgun (WGS) entry which is preliminary data.</text>
</comment>
<reference evidence="1 2" key="1">
    <citation type="submission" date="2024-07" db="EMBL/GenBank/DDBJ databases">
        <authorList>
            <person name="Akdeniz Z."/>
        </authorList>
    </citation>
    <scope>NUCLEOTIDE SEQUENCE [LARGE SCALE GENOMIC DNA]</scope>
</reference>
<evidence type="ECO:0000313" key="2">
    <source>
        <dbReference type="Proteomes" id="UP001642409"/>
    </source>
</evidence>
<sequence length="63" mass="7225">MIRPAWTNIVQFIIAAQKVVDMGLSITLLGQKCPEKQIYVGFLKPKVVEDPKLEVLKMILKNW</sequence>
<organism evidence="1 2">
    <name type="scientific">Hexamita inflata</name>
    <dbReference type="NCBI Taxonomy" id="28002"/>
    <lineage>
        <taxon>Eukaryota</taxon>
        <taxon>Metamonada</taxon>
        <taxon>Diplomonadida</taxon>
        <taxon>Hexamitidae</taxon>
        <taxon>Hexamitinae</taxon>
        <taxon>Hexamita</taxon>
    </lineage>
</organism>
<gene>
    <name evidence="1" type="ORF">HINF_LOCUS120</name>
</gene>
<protein>
    <submittedName>
        <fullName evidence="1">Uncharacterized protein</fullName>
    </submittedName>
</protein>
<dbReference type="Proteomes" id="UP001642409">
    <property type="component" value="Unassembled WGS sequence"/>
</dbReference>
<dbReference type="EMBL" id="CAXDID020000001">
    <property type="protein sequence ID" value="CAL5970180.1"/>
    <property type="molecule type" value="Genomic_DNA"/>
</dbReference>
<proteinExistence type="predicted"/>
<name>A0ABP1GDG2_9EUKA</name>
<accession>A0ABP1GDG2</accession>